<gene>
    <name evidence="3" type="ORF">B7P43_G10243</name>
</gene>
<evidence type="ECO:0000313" key="4">
    <source>
        <dbReference type="Proteomes" id="UP000235965"/>
    </source>
</evidence>
<dbReference type="InParanoid" id="A0A2J7QDG6"/>
<proteinExistence type="predicted"/>
<dbReference type="SMART" id="SM00596">
    <property type="entry name" value="PRE_C2HC"/>
    <property type="match status" value="1"/>
</dbReference>
<dbReference type="Pfam" id="PF07530">
    <property type="entry name" value="PRE_C2HC"/>
    <property type="match status" value="1"/>
</dbReference>
<dbReference type="EMBL" id="NEVH01015822">
    <property type="protein sequence ID" value="PNF26627.1"/>
    <property type="molecule type" value="Genomic_DNA"/>
</dbReference>
<dbReference type="InterPro" id="IPR006579">
    <property type="entry name" value="Pre_C2HC_dom"/>
</dbReference>
<dbReference type="OrthoDB" id="7487068at2759"/>
<accession>A0A2J7QDG6</accession>
<keyword evidence="4" id="KW-1185">Reference proteome</keyword>
<dbReference type="PANTHER" id="PTHR33273:SF2">
    <property type="entry name" value="ENDONUCLEASE_EXONUCLEASE_PHOSPHATASE DOMAIN-CONTAINING PROTEIN"/>
    <property type="match status" value="1"/>
</dbReference>
<evidence type="ECO:0000259" key="2">
    <source>
        <dbReference type="SMART" id="SM00596"/>
    </source>
</evidence>
<name>A0A2J7QDG6_9NEOP</name>
<dbReference type="Proteomes" id="UP000235965">
    <property type="component" value="Unassembled WGS sequence"/>
</dbReference>
<dbReference type="PANTHER" id="PTHR33273">
    <property type="entry name" value="DOMAIN-CONTAINING PROTEIN, PUTATIVE-RELATED"/>
    <property type="match status" value="1"/>
</dbReference>
<evidence type="ECO:0000256" key="1">
    <source>
        <dbReference type="SAM" id="MobiDB-lite"/>
    </source>
</evidence>
<feature type="domain" description="Pre-C2HC" evidence="2">
    <location>
        <begin position="211"/>
        <end position="279"/>
    </location>
</feature>
<dbReference type="AlphaFoldDB" id="A0A2J7QDG6"/>
<feature type="region of interest" description="Disordered" evidence="1">
    <location>
        <begin position="105"/>
        <end position="125"/>
    </location>
</feature>
<evidence type="ECO:0000313" key="3">
    <source>
        <dbReference type="EMBL" id="PNF26627.1"/>
    </source>
</evidence>
<organism evidence="3 4">
    <name type="scientific">Cryptotermes secundus</name>
    <dbReference type="NCBI Taxonomy" id="105785"/>
    <lineage>
        <taxon>Eukaryota</taxon>
        <taxon>Metazoa</taxon>
        <taxon>Ecdysozoa</taxon>
        <taxon>Arthropoda</taxon>
        <taxon>Hexapoda</taxon>
        <taxon>Insecta</taxon>
        <taxon>Pterygota</taxon>
        <taxon>Neoptera</taxon>
        <taxon>Polyneoptera</taxon>
        <taxon>Dictyoptera</taxon>
        <taxon>Blattodea</taxon>
        <taxon>Blattoidea</taxon>
        <taxon>Termitoidae</taxon>
        <taxon>Kalotermitidae</taxon>
        <taxon>Cryptotermitinae</taxon>
        <taxon>Cryptotermes</taxon>
    </lineage>
</organism>
<sequence>MQYVTYNQQYPPLVTNPLTAQQTTGYVYSIQNVTPTNTNTYTPTAYEPLSEEEILAENTADINNSKTWQIIKKRKRFSNKPQIDTGFKLDIKNQYQELQTDEITGMADDNPTTSEPSKILTKEPKPPPIYIHGVTNYRAMVNNLAIVVSKENYHTKTTTNNTVIVYPHKPETYRRLISHLRENKIIYHTYQLKQERAYRVVIRDIHPTVSPQEIADELNAKGHQVRNIVNVRHRVTKEPLPLFFVDLEPKVNNKEIYDLQFIYNTKIRVEPPRNRREIVQCTRCQEYGHSKSYCNKPYYCVKCGQQHDSKTCTKTHDTPATCALCQGNHPANYKGCTVYKELINARNKRTPRQNIPQTNLLENNSHTILSQGMNMHNSKPTNALPTYAQIATPRGPNNNNDQDNHFATFLIEFKNMFSQLLQQNNMILTMLTTVINKLAK</sequence>
<protein>
    <recommendedName>
        <fullName evidence="2">Pre-C2HC domain-containing protein</fullName>
    </recommendedName>
</protein>
<comment type="caution">
    <text evidence="3">The sequence shown here is derived from an EMBL/GenBank/DDBJ whole genome shotgun (WGS) entry which is preliminary data.</text>
</comment>
<reference evidence="3 4" key="1">
    <citation type="submission" date="2017-12" db="EMBL/GenBank/DDBJ databases">
        <title>Hemimetabolous genomes reveal molecular basis of termite eusociality.</title>
        <authorList>
            <person name="Harrison M.C."/>
            <person name="Jongepier E."/>
            <person name="Robertson H.M."/>
            <person name="Arning N."/>
            <person name="Bitard-Feildel T."/>
            <person name="Chao H."/>
            <person name="Childers C.P."/>
            <person name="Dinh H."/>
            <person name="Doddapaneni H."/>
            <person name="Dugan S."/>
            <person name="Gowin J."/>
            <person name="Greiner C."/>
            <person name="Han Y."/>
            <person name="Hu H."/>
            <person name="Hughes D.S.T."/>
            <person name="Huylmans A.-K."/>
            <person name="Kemena C."/>
            <person name="Kremer L.P.M."/>
            <person name="Lee S.L."/>
            <person name="Lopez-Ezquerra A."/>
            <person name="Mallet L."/>
            <person name="Monroy-Kuhn J.M."/>
            <person name="Moser A."/>
            <person name="Murali S.C."/>
            <person name="Muzny D.M."/>
            <person name="Otani S."/>
            <person name="Piulachs M.-D."/>
            <person name="Poelchau M."/>
            <person name="Qu J."/>
            <person name="Schaub F."/>
            <person name="Wada-Katsumata A."/>
            <person name="Worley K.C."/>
            <person name="Xie Q."/>
            <person name="Ylla G."/>
            <person name="Poulsen M."/>
            <person name="Gibbs R.A."/>
            <person name="Schal C."/>
            <person name="Richards S."/>
            <person name="Belles X."/>
            <person name="Korb J."/>
            <person name="Bornberg-Bauer E."/>
        </authorList>
    </citation>
    <scope>NUCLEOTIDE SEQUENCE [LARGE SCALE GENOMIC DNA]</scope>
    <source>
        <tissue evidence="3">Whole body</tissue>
    </source>
</reference>
<dbReference type="STRING" id="105785.A0A2J7QDG6"/>